<dbReference type="AlphaFoldDB" id="A0A7J7LB26"/>
<evidence type="ECO:0000259" key="4">
    <source>
        <dbReference type="Pfam" id="PF25879"/>
    </source>
</evidence>
<dbReference type="Proteomes" id="UP000541444">
    <property type="component" value="Unassembled WGS sequence"/>
</dbReference>
<keyword evidence="2" id="KW-0539">Nucleus</keyword>
<evidence type="ECO:0000256" key="3">
    <source>
        <dbReference type="SAM" id="MobiDB-lite"/>
    </source>
</evidence>
<comment type="caution">
    <text evidence="5">The sequence shown here is derived from an EMBL/GenBank/DDBJ whole genome shotgun (WGS) entry which is preliminary data.</text>
</comment>
<name>A0A7J7LB26_9MAGN</name>
<dbReference type="Pfam" id="PF25879">
    <property type="entry name" value="WHD_LYAR"/>
    <property type="match status" value="1"/>
</dbReference>
<sequence length="153" mass="17302">MKEDPNESLSLKKRKLDASPDSIDGSDHLSKGEVIQAKRTKVEKRIGIAMNTKCVDTPEEDKEDASVYSKEPKEMKIKLKKVITSFLKLQNPDGALKLRKLQKLIFNSLQESGVTDVEAEFKELLMGKVNFRKKTLTQGILVISLITETYFTD</sequence>
<organism evidence="5 6">
    <name type="scientific">Kingdonia uniflora</name>
    <dbReference type="NCBI Taxonomy" id="39325"/>
    <lineage>
        <taxon>Eukaryota</taxon>
        <taxon>Viridiplantae</taxon>
        <taxon>Streptophyta</taxon>
        <taxon>Embryophyta</taxon>
        <taxon>Tracheophyta</taxon>
        <taxon>Spermatophyta</taxon>
        <taxon>Magnoliopsida</taxon>
        <taxon>Ranunculales</taxon>
        <taxon>Circaeasteraceae</taxon>
        <taxon>Kingdonia</taxon>
    </lineage>
</organism>
<evidence type="ECO:0000313" key="6">
    <source>
        <dbReference type="Proteomes" id="UP000541444"/>
    </source>
</evidence>
<evidence type="ECO:0000256" key="1">
    <source>
        <dbReference type="ARBA" id="ARBA00004123"/>
    </source>
</evidence>
<protein>
    <recommendedName>
        <fullName evidence="4">Cell growth-regulating nucleolar protein-like winged helix domain-containing protein</fullName>
    </recommendedName>
</protein>
<dbReference type="OrthoDB" id="21474at2759"/>
<proteinExistence type="predicted"/>
<evidence type="ECO:0000313" key="5">
    <source>
        <dbReference type="EMBL" id="KAF6139857.1"/>
    </source>
</evidence>
<dbReference type="EMBL" id="JACGCM010002435">
    <property type="protein sequence ID" value="KAF6139857.1"/>
    <property type="molecule type" value="Genomic_DNA"/>
</dbReference>
<comment type="subcellular location">
    <subcellularLocation>
        <location evidence="1">Nucleus</location>
    </subcellularLocation>
</comment>
<feature type="domain" description="Cell growth-regulating nucleolar protein-like winged helix" evidence="4">
    <location>
        <begin position="75"/>
        <end position="134"/>
    </location>
</feature>
<accession>A0A7J7LB26</accession>
<dbReference type="InterPro" id="IPR058719">
    <property type="entry name" value="WHD_LYAR"/>
</dbReference>
<evidence type="ECO:0000256" key="2">
    <source>
        <dbReference type="ARBA" id="ARBA00023242"/>
    </source>
</evidence>
<keyword evidence="6" id="KW-1185">Reference proteome</keyword>
<gene>
    <name evidence="5" type="ORF">GIB67_009704</name>
</gene>
<feature type="region of interest" description="Disordered" evidence="3">
    <location>
        <begin position="1"/>
        <end position="30"/>
    </location>
</feature>
<reference evidence="5 6" key="1">
    <citation type="journal article" date="2020" name="IScience">
        <title>Genome Sequencing of the Endangered Kingdonia uniflora (Circaeasteraceae, Ranunculales) Reveals Potential Mechanisms of Evolutionary Specialization.</title>
        <authorList>
            <person name="Sun Y."/>
            <person name="Deng T."/>
            <person name="Zhang A."/>
            <person name="Moore M.J."/>
            <person name="Landis J.B."/>
            <person name="Lin N."/>
            <person name="Zhang H."/>
            <person name="Zhang X."/>
            <person name="Huang J."/>
            <person name="Zhang X."/>
            <person name="Sun H."/>
            <person name="Wang H."/>
        </authorList>
    </citation>
    <scope>NUCLEOTIDE SEQUENCE [LARGE SCALE GENOMIC DNA]</scope>
    <source>
        <strain evidence="5">TB1705</strain>
        <tissue evidence="5">Leaf</tissue>
    </source>
</reference>